<organism evidence="1 2">
    <name type="scientific">Rhinocladiella mackenziei CBS 650.93</name>
    <dbReference type="NCBI Taxonomy" id="1442369"/>
    <lineage>
        <taxon>Eukaryota</taxon>
        <taxon>Fungi</taxon>
        <taxon>Dikarya</taxon>
        <taxon>Ascomycota</taxon>
        <taxon>Pezizomycotina</taxon>
        <taxon>Eurotiomycetes</taxon>
        <taxon>Chaetothyriomycetidae</taxon>
        <taxon>Chaetothyriales</taxon>
        <taxon>Herpotrichiellaceae</taxon>
        <taxon>Rhinocladiella</taxon>
    </lineage>
</organism>
<keyword evidence="2" id="KW-1185">Reference proteome</keyword>
<dbReference type="GeneID" id="25293194"/>
<dbReference type="VEuPathDB" id="FungiDB:Z518_05123"/>
<evidence type="ECO:0000313" key="1">
    <source>
        <dbReference type="EMBL" id="KIX07146.1"/>
    </source>
</evidence>
<protein>
    <submittedName>
        <fullName evidence="1">Rhinocladiella mackenziei CBS 650.93 unplaced genomic scaffold supercont1.3, whole genome shotgun sequence</fullName>
    </submittedName>
</protein>
<gene>
    <name evidence="1" type="ORF">Z518_05123</name>
</gene>
<reference evidence="1 2" key="1">
    <citation type="submission" date="2015-01" db="EMBL/GenBank/DDBJ databases">
        <title>The Genome Sequence of Rhinocladiella mackenzie CBS 650.93.</title>
        <authorList>
            <consortium name="The Broad Institute Genomics Platform"/>
            <person name="Cuomo C."/>
            <person name="de Hoog S."/>
            <person name="Gorbushina A."/>
            <person name="Stielow B."/>
            <person name="Teixiera M."/>
            <person name="Abouelleil A."/>
            <person name="Chapman S.B."/>
            <person name="Priest M."/>
            <person name="Young S.K."/>
            <person name="Wortman J."/>
            <person name="Nusbaum C."/>
            <person name="Birren B."/>
        </authorList>
    </citation>
    <scope>NUCLEOTIDE SEQUENCE [LARGE SCALE GENOMIC DNA]</scope>
    <source>
        <strain evidence="1 2">CBS 650.93</strain>
    </source>
</reference>
<dbReference type="Proteomes" id="UP000053617">
    <property type="component" value="Unassembled WGS sequence"/>
</dbReference>
<accession>A0A0D2IVC9</accession>
<proteinExistence type="predicted"/>
<evidence type="ECO:0000313" key="2">
    <source>
        <dbReference type="Proteomes" id="UP000053617"/>
    </source>
</evidence>
<dbReference type="EMBL" id="KN847477">
    <property type="protein sequence ID" value="KIX07146.1"/>
    <property type="molecule type" value="Genomic_DNA"/>
</dbReference>
<dbReference type="HOGENOM" id="CLU_1540944_0_0_1"/>
<dbReference type="RefSeq" id="XP_013274282.1">
    <property type="nucleotide sequence ID" value="XM_013418828.1"/>
</dbReference>
<dbReference type="AlphaFoldDB" id="A0A0D2IVC9"/>
<name>A0A0D2IVC9_9EURO</name>
<sequence>MRELKFLHQDTTKTHKTLAELFERRHPVPARILKEALAHDFLANGAWHEVSESTELMSAFAIKPSEYLEAASKKFLVLLCNIKTTSENSMFIFACIICVGTIVQLMPAPGANTTWQCLMDGANAALECLQGARKFVVATGLWEKPGPSYSFVVGLQSKENYAVVGPDVMHALER</sequence>